<dbReference type="Gene3D" id="3.50.70.20">
    <property type="entry name" value="Cytochrome P460"/>
    <property type="match status" value="1"/>
</dbReference>
<dbReference type="EMBL" id="JACNJH010000142">
    <property type="protein sequence ID" value="MBC8361631.1"/>
    <property type="molecule type" value="Genomic_DNA"/>
</dbReference>
<feature type="domain" description="Cytochrome P460" evidence="1">
    <location>
        <begin position="9"/>
        <end position="64"/>
    </location>
</feature>
<sequence length="69" mass="8027">MENYQGEMEALNSIVVMYKVKGFNPPDGDWYWAKYTPEGKALNSGRDRWCIGCHATRVKNDFVIVHNFK</sequence>
<gene>
    <name evidence="2" type="ORF">H8E23_09550</name>
</gene>
<dbReference type="InterPro" id="IPR032033">
    <property type="entry name" value="Cytochrome_P460"/>
</dbReference>
<dbReference type="Proteomes" id="UP000603434">
    <property type="component" value="Unassembled WGS sequence"/>
</dbReference>
<evidence type="ECO:0000313" key="3">
    <source>
        <dbReference type="Proteomes" id="UP000603434"/>
    </source>
</evidence>
<proteinExistence type="predicted"/>
<dbReference type="InterPro" id="IPR038142">
    <property type="entry name" value="Cytochrome_P460_sp"/>
</dbReference>
<dbReference type="AlphaFoldDB" id="A0A8J6NRD2"/>
<dbReference type="Pfam" id="PF16694">
    <property type="entry name" value="Cytochrome_P460"/>
    <property type="match status" value="1"/>
</dbReference>
<protein>
    <submittedName>
        <fullName evidence="2">Cytochrome P460 family protein</fullName>
    </submittedName>
</protein>
<organism evidence="2 3">
    <name type="scientific">Candidatus Desulfatibia profunda</name>
    <dbReference type="NCBI Taxonomy" id="2841695"/>
    <lineage>
        <taxon>Bacteria</taxon>
        <taxon>Pseudomonadati</taxon>
        <taxon>Thermodesulfobacteriota</taxon>
        <taxon>Desulfobacteria</taxon>
        <taxon>Desulfobacterales</taxon>
        <taxon>Desulfobacterales incertae sedis</taxon>
        <taxon>Candidatus Desulfatibia</taxon>
    </lineage>
</organism>
<name>A0A8J6NRD2_9BACT</name>
<comment type="caution">
    <text evidence="2">The sequence shown here is derived from an EMBL/GenBank/DDBJ whole genome shotgun (WGS) entry which is preliminary data.</text>
</comment>
<accession>A0A8J6NRD2</accession>
<reference evidence="2 3" key="1">
    <citation type="submission" date="2020-08" db="EMBL/GenBank/DDBJ databases">
        <title>Bridging the membrane lipid divide: bacteria of the FCB group superphylum have the potential to synthesize archaeal ether lipids.</title>
        <authorList>
            <person name="Villanueva L."/>
            <person name="Von Meijenfeldt F.A.B."/>
            <person name="Westbye A.B."/>
            <person name="Yadav S."/>
            <person name="Hopmans E.C."/>
            <person name="Dutilh B.E."/>
            <person name="Sinninghe Damste J.S."/>
        </authorList>
    </citation>
    <scope>NUCLEOTIDE SEQUENCE [LARGE SCALE GENOMIC DNA]</scope>
    <source>
        <strain evidence="2">NIOZ-UU30</strain>
    </source>
</reference>
<dbReference type="CDD" id="cd20716">
    <property type="entry name" value="cyt_P460_fam"/>
    <property type="match status" value="1"/>
</dbReference>
<evidence type="ECO:0000313" key="2">
    <source>
        <dbReference type="EMBL" id="MBC8361631.1"/>
    </source>
</evidence>
<evidence type="ECO:0000259" key="1">
    <source>
        <dbReference type="Pfam" id="PF16694"/>
    </source>
</evidence>